<dbReference type="Proteomes" id="UP000660454">
    <property type="component" value="Unassembled WGS sequence"/>
</dbReference>
<reference evidence="1 2" key="1">
    <citation type="submission" date="2021-01" db="EMBL/GenBank/DDBJ databases">
        <title>Whole genome shotgun sequence of Microbispora siamensis NBRC 104113.</title>
        <authorList>
            <person name="Komaki H."/>
            <person name="Tamura T."/>
        </authorList>
    </citation>
    <scope>NUCLEOTIDE SEQUENCE [LARGE SCALE GENOMIC DNA]</scope>
    <source>
        <strain evidence="1 2">NBRC 104113</strain>
    </source>
</reference>
<evidence type="ECO:0000313" key="2">
    <source>
        <dbReference type="Proteomes" id="UP000660454"/>
    </source>
</evidence>
<name>A0ABQ4H1G1_9ACTN</name>
<comment type="caution">
    <text evidence="1">The sequence shown here is derived from an EMBL/GenBank/DDBJ whole genome shotgun (WGS) entry which is preliminary data.</text>
</comment>
<sequence length="118" mass="12506">MTLLAEARAVLARYDRALRTMAAYTSGDGGVLRVGIPLELPPDLLGPALEQLAVAHPGTRVQARHPSIAEAIVVLASPRASFIHGTTFTWTAVTWPCDRVPPRPAATSRAGRRTGNTG</sequence>
<gene>
    <name evidence="1" type="ORF">Msi02_83380</name>
</gene>
<organism evidence="1 2">
    <name type="scientific">Microbispora siamensis</name>
    <dbReference type="NCBI Taxonomy" id="564413"/>
    <lineage>
        <taxon>Bacteria</taxon>
        <taxon>Bacillati</taxon>
        <taxon>Actinomycetota</taxon>
        <taxon>Actinomycetes</taxon>
        <taxon>Streptosporangiales</taxon>
        <taxon>Streptosporangiaceae</taxon>
        <taxon>Microbispora</taxon>
    </lineage>
</organism>
<keyword evidence="2" id="KW-1185">Reference proteome</keyword>
<protein>
    <submittedName>
        <fullName evidence="1">Uncharacterized protein</fullName>
    </submittedName>
</protein>
<evidence type="ECO:0000313" key="1">
    <source>
        <dbReference type="EMBL" id="GIH67521.1"/>
    </source>
</evidence>
<proteinExistence type="predicted"/>
<accession>A0ABQ4H1G1</accession>
<dbReference type="EMBL" id="BOOF01000081">
    <property type="protein sequence ID" value="GIH67521.1"/>
    <property type="molecule type" value="Genomic_DNA"/>
</dbReference>